<dbReference type="InterPro" id="IPR011042">
    <property type="entry name" value="6-blade_b-propeller_TolB-like"/>
</dbReference>
<dbReference type="AlphaFoldDB" id="A0A518DBP8"/>
<dbReference type="Gene3D" id="2.120.10.30">
    <property type="entry name" value="TolB, C-terminal domain"/>
    <property type="match status" value="1"/>
</dbReference>
<keyword evidence="4" id="KW-1185">Reference proteome</keyword>
<dbReference type="OrthoDB" id="9770043at2"/>
<dbReference type="SUPFAM" id="SSF50952">
    <property type="entry name" value="Soluble quinoprotein glucose dehydrogenase"/>
    <property type="match status" value="1"/>
</dbReference>
<dbReference type="PROSITE" id="PS00018">
    <property type="entry name" value="EF_HAND_1"/>
    <property type="match status" value="1"/>
</dbReference>
<dbReference type="EMBL" id="CP036291">
    <property type="protein sequence ID" value="QDU88907.1"/>
    <property type="molecule type" value="Genomic_DNA"/>
</dbReference>
<evidence type="ECO:0000313" key="4">
    <source>
        <dbReference type="Proteomes" id="UP000317429"/>
    </source>
</evidence>
<keyword evidence="1" id="KW-0732">Signal</keyword>
<feature type="domain" description="Glucose/Sorbosone dehydrogenase" evidence="2">
    <location>
        <begin position="205"/>
        <end position="427"/>
    </location>
</feature>
<protein>
    <recommendedName>
        <fullName evidence="2">Glucose/Sorbosone dehydrogenase domain-containing protein</fullName>
    </recommendedName>
</protein>
<feature type="signal peptide" evidence="1">
    <location>
        <begin position="1"/>
        <end position="36"/>
    </location>
</feature>
<evidence type="ECO:0000259" key="2">
    <source>
        <dbReference type="Pfam" id="PF07995"/>
    </source>
</evidence>
<dbReference type="Pfam" id="PF07995">
    <property type="entry name" value="GSDH"/>
    <property type="match status" value="1"/>
</dbReference>
<dbReference type="PANTHER" id="PTHR19328:SF75">
    <property type="entry name" value="ALDOSE SUGAR DEHYDROGENASE YLII"/>
    <property type="match status" value="1"/>
</dbReference>
<dbReference type="InterPro" id="IPR011041">
    <property type="entry name" value="Quinoprot_gluc/sorb_DH_b-prop"/>
</dbReference>
<reference evidence="3 4" key="1">
    <citation type="submission" date="2019-02" db="EMBL/GenBank/DDBJ databases">
        <title>Deep-cultivation of Planctomycetes and their phenomic and genomic characterization uncovers novel biology.</title>
        <authorList>
            <person name="Wiegand S."/>
            <person name="Jogler M."/>
            <person name="Boedeker C."/>
            <person name="Pinto D."/>
            <person name="Vollmers J."/>
            <person name="Rivas-Marin E."/>
            <person name="Kohn T."/>
            <person name="Peeters S.H."/>
            <person name="Heuer A."/>
            <person name="Rast P."/>
            <person name="Oberbeckmann S."/>
            <person name="Bunk B."/>
            <person name="Jeske O."/>
            <person name="Meyerdierks A."/>
            <person name="Storesund J.E."/>
            <person name="Kallscheuer N."/>
            <person name="Luecker S."/>
            <person name="Lage O.M."/>
            <person name="Pohl T."/>
            <person name="Merkel B.J."/>
            <person name="Hornburger P."/>
            <person name="Mueller R.-W."/>
            <person name="Bruemmer F."/>
            <person name="Labrenz M."/>
            <person name="Spormann A.M."/>
            <person name="Op den Camp H."/>
            <person name="Overmann J."/>
            <person name="Amann R."/>
            <person name="Jetten M.S.M."/>
            <person name="Mascher T."/>
            <person name="Medema M.H."/>
            <person name="Devos D.P."/>
            <person name="Kaster A.-K."/>
            <person name="Ovreas L."/>
            <person name="Rohde M."/>
            <person name="Galperin M.Y."/>
            <person name="Jogler C."/>
        </authorList>
    </citation>
    <scope>NUCLEOTIDE SEQUENCE [LARGE SCALE GENOMIC DNA]</scope>
    <source>
        <strain evidence="3 4">Pla175</strain>
    </source>
</reference>
<dbReference type="KEGG" id="pnd:Pla175_22910"/>
<gene>
    <name evidence="3" type="ORF">Pla175_22910</name>
</gene>
<evidence type="ECO:0000313" key="3">
    <source>
        <dbReference type="EMBL" id="QDU88907.1"/>
    </source>
</evidence>
<dbReference type="InterPro" id="IPR012938">
    <property type="entry name" value="Glc/Sorbosone_DH"/>
</dbReference>
<dbReference type="Proteomes" id="UP000317429">
    <property type="component" value="Chromosome"/>
</dbReference>
<proteinExistence type="predicted"/>
<sequence length="597" mass="63448" precursor="true">MALRRKPSRAVTEFGALSAVFSLLLGAASFGGPACAQAPDPSNSTKVLNLTTFATFSTISNSGAIDLQHSHDGSGRVFVSTNEGKIHAFSSTGASLGTFLDVAAPGVLPGFTHQGSFTTRGLTYMAFHPDYASRGASGEGKLYTITDVAPSSTANNTYTAVGLSTAPGSIISKYAITEWTVDASNSNQIDTSSRREVMRLEISGPSVNTHSVGQLSFNPFAKPGDADYGNLYIPLGDMHNQGQVPNWQHVQDADNPFGKILRINPLRDGDHAYSVPADNPLNDGGDFLDNDGNTEEIFAWGFRYPQNLSFARDANGDARLVVFDIGADDFEEVNLVDRGDNHGWTTYDGPAAGNASTTLHLPTGSTLEFPATVFDHEIPVTPGARPIGGNTAVTGGFVVSDPNDPDFKNQLVFGELARGAFFHADFDELVAADATDTQATMYLMNVSIDGGTPGAFRDLIDQPRGDQRFGVDESGRLYVFSKRTGEDIIYRTDLIANQNAYAGDYNDDGAVDLADYTVWRDNLGAPAGTLANDVDGGVIDVDHYNSWRTIYALSGSATPHFESAVVPEPASIVIAAGLLAVVAFAGRRRESPSSALQ</sequence>
<dbReference type="InterPro" id="IPR018247">
    <property type="entry name" value="EF_Hand_1_Ca_BS"/>
</dbReference>
<accession>A0A518DBP8</accession>
<name>A0A518DBP8_9BACT</name>
<evidence type="ECO:0000256" key="1">
    <source>
        <dbReference type="SAM" id="SignalP"/>
    </source>
</evidence>
<dbReference type="PANTHER" id="PTHR19328">
    <property type="entry name" value="HEDGEHOG-INTERACTING PROTEIN"/>
    <property type="match status" value="1"/>
</dbReference>
<feature type="chain" id="PRO_5021793867" description="Glucose/Sorbosone dehydrogenase domain-containing protein" evidence="1">
    <location>
        <begin position="37"/>
        <end position="597"/>
    </location>
</feature>
<dbReference type="RefSeq" id="WP_145284429.1">
    <property type="nucleotide sequence ID" value="NZ_CP036291.1"/>
</dbReference>
<organism evidence="3 4">
    <name type="scientific">Pirellulimonas nuda</name>
    <dbReference type="NCBI Taxonomy" id="2528009"/>
    <lineage>
        <taxon>Bacteria</taxon>
        <taxon>Pseudomonadati</taxon>
        <taxon>Planctomycetota</taxon>
        <taxon>Planctomycetia</taxon>
        <taxon>Pirellulales</taxon>
        <taxon>Lacipirellulaceae</taxon>
        <taxon>Pirellulimonas</taxon>
    </lineage>
</organism>